<reference evidence="1 2" key="1">
    <citation type="submission" date="2015-09" db="EMBL/GenBank/DDBJ databases">
        <title>Atta colombica WGS genome.</title>
        <authorList>
            <person name="Nygaard S."/>
            <person name="Hu H."/>
            <person name="Boomsma J."/>
            <person name="Zhang G."/>
        </authorList>
    </citation>
    <scope>NUCLEOTIDE SEQUENCE [LARGE SCALE GENOMIC DNA]</scope>
    <source>
        <strain evidence="1">Treedump-2</strain>
        <tissue evidence="1">Whole body</tissue>
    </source>
</reference>
<dbReference type="AlphaFoldDB" id="A0A195BW53"/>
<keyword evidence="2" id="KW-1185">Reference proteome</keyword>
<protein>
    <submittedName>
        <fullName evidence="1">Uncharacterized protein</fullName>
    </submittedName>
</protein>
<dbReference type="EMBL" id="KQ976403">
    <property type="protein sequence ID" value="KYM92198.1"/>
    <property type="molecule type" value="Genomic_DNA"/>
</dbReference>
<dbReference type="Proteomes" id="UP000078540">
    <property type="component" value="Unassembled WGS sequence"/>
</dbReference>
<feature type="non-terminal residue" evidence="1">
    <location>
        <position position="1"/>
    </location>
</feature>
<organism evidence="1 2">
    <name type="scientific">Atta colombica</name>
    <dbReference type="NCBI Taxonomy" id="520822"/>
    <lineage>
        <taxon>Eukaryota</taxon>
        <taxon>Metazoa</taxon>
        <taxon>Ecdysozoa</taxon>
        <taxon>Arthropoda</taxon>
        <taxon>Hexapoda</taxon>
        <taxon>Insecta</taxon>
        <taxon>Pterygota</taxon>
        <taxon>Neoptera</taxon>
        <taxon>Endopterygota</taxon>
        <taxon>Hymenoptera</taxon>
        <taxon>Apocrita</taxon>
        <taxon>Aculeata</taxon>
        <taxon>Formicoidea</taxon>
        <taxon>Formicidae</taxon>
        <taxon>Myrmicinae</taxon>
        <taxon>Atta</taxon>
    </lineage>
</organism>
<accession>A0A195BW53</accession>
<evidence type="ECO:0000313" key="2">
    <source>
        <dbReference type="Proteomes" id="UP000078540"/>
    </source>
</evidence>
<sequence>EKGDRCKSESKVRHGENVCTPRAYAKDTKNYPIPEILPWNVLRLGFARR</sequence>
<evidence type="ECO:0000313" key="1">
    <source>
        <dbReference type="EMBL" id="KYM92198.1"/>
    </source>
</evidence>
<gene>
    <name evidence="1" type="ORF">ALC53_01261</name>
</gene>
<proteinExistence type="predicted"/>
<name>A0A195BW53_9HYME</name>